<reference evidence="2" key="1">
    <citation type="journal article" date="2019" name="Int. J. Syst. Evol. Microbiol.">
        <title>The Global Catalogue of Microorganisms (GCM) 10K type strain sequencing project: providing services to taxonomists for standard genome sequencing and annotation.</title>
        <authorList>
            <consortium name="The Broad Institute Genomics Platform"/>
            <consortium name="The Broad Institute Genome Sequencing Center for Infectious Disease"/>
            <person name="Wu L."/>
            <person name="Ma J."/>
        </authorList>
    </citation>
    <scope>NUCLEOTIDE SEQUENCE [LARGE SCALE GENOMIC DNA]</scope>
    <source>
        <strain evidence="2">JCM 18200</strain>
    </source>
</reference>
<gene>
    <name evidence="1" type="ORF">GCM10023231_39240</name>
</gene>
<dbReference type="SUPFAM" id="SSF47781">
    <property type="entry name" value="RuvA domain 2-like"/>
    <property type="match status" value="1"/>
</dbReference>
<dbReference type="InterPro" id="IPR010994">
    <property type="entry name" value="RuvA_2-like"/>
</dbReference>
<evidence type="ECO:0000313" key="2">
    <source>
        <dbReference type="Proteomes" id="UP001501411"/>
    </source>
</evidence>
<organism evidence="1 2">
    <name type="scientific">Olivibacter ginsenosidimutans</name>
    <dbReference type="NCBI Taxonomy" id="1176537"/>
    <lineage>
        <taxon>Bacteria</taxon>
        <taxon>Pseudomonadati</taxon>
        <taxon>Bacteroidota</taxon>
        <taxon>Sphingobacteriia</taxon>
        <taxon>Sphingobacteriales</taxon>
        <taxon>Sphingobacteriaceae</taxon>
        <taxon>Olivibacter</taxon>
    </lineage>
</organism>
<dbReference type="Proteomes" id="UP001501411">
    <property type="component" value="Unassembled WGS sequence"/>
</dbReference>
<name>A0ABP9CAZ6_9SPHI</name>
<dbReference type="EMBL" id="BAABIQ010000044">
    <property type="protein sequence ID" value="GAA4806188.1"/>
    <property type="molecule type" value="Genomic_DNA"/>
</dbReference>
<proteinExistence type="predicted"/>
<evidence type="ECO:0000313" key="1">
    <source>
        <dbReference type="EMBL" id="GAA4806188.1"/>
    </source>
</evidence>
<protein>
    <submittedName>
        <fullName evidence="1">Helix-hairpin-helix domain-containing protein</fullName>
    </submittedName>
</protein>
<accession>A0ABP9CAZ6</accession>
<sequence>MLVVSICLKAQTNEDLLLEQLMESIANELPEDVDNTELTERWIYYLHHPIDLNATSGKELAELQFLSPLQVASIVDRRKETGSYLSVYELQSIAGLTADLVRLLLPFVQTDPSSEVTQRRLGDYLKDGKYDALFRYSRILEQSKGYTIADPTKSRYLGSADRLLIKYRYQLPQRLQVVVNMKKDAGEQFFTGAQRMGFDFYSGSIALQSQHRWKQIVLGDYTLQFGQGLALWSGLSFGKGALVQHVARLGMGLRPYTSTNEYAFFRGLAATYALRKISITPFVSYKPLSATFADRVDDHNIYSAISKTGLHRTPNEVANRYKLKELVFGANAQFQSNGLTIGVNTFRTQFAGLIQPREYLYNSYSFRGQALTNSSIYYSYAFQNIYAFGELAKSFTGGLAYTSGLISTLSHELSLVLQYRNYQKDYHAFYNQAIAEGSEPVNEKGFYTGLIFQPSKRLLWVAYVDYFKFPWLRYRVDAPSDGQDMFTQLTLTPNKQTKWLFRYRYRNKLENGDLVQQVSSMAQVKRQQLRAEIQFRLSPIFNMRNRAEWVYYKKADQKERGYLVYQDMLYKPMQGHFSGNFRFAYFHTDGYNARIYAFENDVLYASSFPFYSDKGFRYYLNLRYKLKRGIDFWCRYGAFLYPQKETLGSGLDTIEGKHKSEIKAQIRVQF</sequence>
<keyword evidence="2" id="KW-1185">Reference proteome</keyword>
<comment type="caution">
    <text evidence="1">The sequence shown here is derived from an EMBL/GenBank/DDBJ whole genome shotgun (WGS) entry which is preliminary data.</text>
</comment>